<feature type="region of interest" description="Disordered" evidence="1">
    <location>
        <begin position="160"/>
        <end position="209"/>
    </location>
</feature>
<dbReference type="PANTHER" id="PTHR46951:SF2">
    <property type="entry name" value="BED-TYPE DOMAIN-CONTAINING PROTEIN"/>
    <property type="match status" value="1"/>
</dbReference>
<accession>A0A8T0X770</accession>
<dbReference type="Proteomes" id="UP000823388">
    <property type="component" value="Chromosome 1K"/>
</dbReference>
<evidence type="ECO:0000256" key="1">
    <source>
        <dbReference type="SAM" id="MobiDB-lite"/>
    </source>
</evidence>
<evidence type="ECO:0000313" key="3">
    <source>
        <dbReference type="Proteomes" id="UP000823388"/>
    </source>
</evidence>
<dbReference type="AlphaFoldDB" id="A0A8T0X770"/>
<gene>
    <name evidence="2" type="ORF">PVAP13_1KG000126</name>
</gene>
<feature type="compositionally biased region" description="Low complexity" evidence="1">
    <location>
        <begin position="19"/>
        <end position="32"/>
    </location>
</feature>
<proteinExistence type="predicted"/>
<sequence>MDRERVQRQDNGTGREVPVSDGDVGSASGAGDIVTAKNGAQVKLRGPVEDPWSHGEKWKQTGWSCSYCNARKGSGGVTRLRNHLASLQGDVVPCPYVPRFVRRIMLDKDAEGRKRRADMKERRLYVQKAIQDEAYEDHRRANIPRDEAGQIDWALKESLRKTRGSGSSPPFGRVGSSTPPLGRASSSTPPLGRASCSGTQTRMDRFYRS</sequence>
<dbReference type="EMBL" id="CM029037">
    <property type="protein sequence ID" value="KAG2655265.1"/>
    <property type="molecule type" value="Genomic_DNA"/>
</dbReference>
<protein>
    <recommendedName>
        <fullName evidence="4">BED-type domain-containing protein</fullName>
    </recommendedName>
</protein>
<reference evidence="2" key="1">
    <citation type="submission" date="2020-05" db="EMBL/GenBank/DDBJ databases">
        <title>WGS assembly of Panicum virgatum.</title>
        <authorList>
            <person name="Lovell J.T."/>
            <person name="Jenkins J."/>
            <person name="Shu S."/>
            <person name="Juenger T.E."/>
            <person name="Schmutz J."/>
        </authorList>
    </citation>
    <scope>NUCLEOTIDE SEQUENCE</scope>
    <source>
        <strain evidence="2">AP13</strain>
    </source>
</reference>
<organism evidence="2 3">
    <name type="scientific">Panicum virgatum</name>
    <name type="common">Blackwell switchgrass</name>
    <dbReference type="NCBI Taxonomy" id="38727"/>
    <lineage>
        <taxon>Eukaryota</taxon>
        <taxon>Viridiplantae</taxon>
        <taxon>Streptophyta</taxon>
        <taxon>Embryophyta</taxon>
        <taxon>Tracheophyta</taxon>
        <taxon>Spermatophyta</taxon>
        <taxon>Magnoliopsida</taxon>
        <taxon>Liliopsida</taxon>
        <taxon>Poales</taxon>
        <taxon>Poaceae</taxon>
        <taxon>PACMAD clade</taxon>
        <taxon>Panicoideae</taxon>
        <taxon>Panicodae</taxon>
        <taxon>Paniceae</taxon>
        <taxon>Panicinae</taxon>
        <taxon>Panicum</taxon>
        <taxon>Panicum sect. Hiantes</taxon>
    </lineage>
</organism>
<comment type="caution">
    <text evidence="2">The sequence shown here is derived from an EMBL/GenBank/DDBJ whole genome shotgun (WGS) entry which is preliminary data.</text>
</comment>
<evidence type="ECO:0008006" key="4">
    <source>
        <dbReference type="Google" id="ProtNLM"/>
    </source>
</evidence>
<keyword evidence="3" id="KW-1185">Reference proteome</keyword>
<evidence type="ECO:0000313" key="2">
    <source>
        <dbReference type="EMBL" id="KAG2655265.1"/>
    </source>
</evidence>
<feature type="region of interest" description="Disordered" evidence="1">
    <location>
        <begin position="1"/>
        <end position="38"/>
    </location>
</feature>
<dbReference type="OrthoDB" id="851935at2759"/>
<dbReference type="PANTHER" id="PTHR46951">
    <property type="entry name" value="BED-TYPE DOMAIN-CONTAINING PROTEIN"/>
    <property type="match status" value="1"/>
</dbReference>
<name>A0A8T0X770_PANVG</name>
<feature type="compositionally biased region" description="Polar residues" evidence="1">
    <location>
        <begin position="175"/>
        <end position="189"/>
    </location>
</feature>